<sequence length="404" mass="40601">MSTVTRSAAPGLGARLRGSRLLWPVLALVALIAANAVANPSFLSLRMQDGALYGSLVDILKNGAPTLLIALGMTLVIATRGIDLSVGAVVAIAAAVACTSIAGADDPGSLGAALTGMGLALALCLVLGLWNGFLVSILGIQPIIATLVLMTAGRGIAMLVTDGQIITVNNDPFREVGAGFLLLPVSIIIAVAALVVVALVTRRTALGLLIESVGINPEASRLAGLRARTIIWTVYVFAALCAGVAGLMISSNVSAADANNAGLWIEMDAILAVVIGGSSLAGGRYSLAGTLIGALIIQTLTTTVYSMGIAPEVTLVFKALVVIAVCLLQAPKVREALGRRRSGARASGSPTGTGATGDSVSADTTDPTDTTQPDAVAPGTQTTTPTDADSTAGDADAKQKVAQS</sequence>
<feature type="transmembrane region" description="Helical" evidence="7">
    <location>
        <begin position="313"/>
        <end position="331"/>
    </location>
</feature>
<evidence type="ECO:0000256" key="3">
    <source>
        <dbReference type="ARBA" id="ARBA00022692"/>
    </source>
</evidence>
<feature type="compositionally biased region" description="Low complexity" evidence="6">
    <location>
        <begin position="344"/>
        <end position="394"/>
    </location>
</feature>
<feature type="compositionally biased region" description="Basic and acidic residues" evidence="6">
    <location>
        <begin position="395"/>
        <end position="404"/>
    </location>
</feature>
<dbReference type="PANTHER" id="PTHR32196:SF19">
    <property type="entry name" value="GALACTOFURANOSE TRANSPORTER PERMEASE PROTEIN YTFT"/>
    <property type="match status" value="1"/>
</dbReference>
<evidence type="ECO:0000256" key="5">
    <source>
        <dbReference type="ARBA" id="ARBA00023136"/>
    </source>
</evidence>
<dbReference type="InterPro" id="IPR001851">
    <property type="entry name" value="ABC_transp_permease"/>
</dbReference>
<protein>
    <submittedName>
        <fullName evidence="9">Monosaccharide ABC transporter membrane protein (CUT2 family)</fullName>
    </submittedName>
    <submittedName>
        <fullName evidence="8">Simple sugar transport system permease protein</fullName>
    </submittedName>
</protein>
<evidence type="ECO:0000313" key="11">
    <source>
        <dbReference type="Proteomes" id="UP000590811"/>
    </source>
</evidence>
<evidence type="ECO:0000256" key="4">
    <source>
        <dbReference type="ARBA" id="ARBA00022989"/>
    </source>
</evidence>
<feature type="transmembrane region" description="Helical" evidence="7">
    <location>
        <begin position="110"/>
        <end position="130"/>
    </location>
</feature>
<keyword evidence="3 7" id="KW-0812">Transmembrane</keyword>
<dbReference type="GO" id="GO:0005886">
    <property type="term" value="C:plasma membrane"/>
    <property type="evidence" value="ECO:0007669"/>
    <property type="project" value="UniProtKB-SubCell"/>
</dbReference>
<feature type="region of interest" description="Disordered" evidence="6">
    <location>
        <begin position="338"/>
        <end position="404"/>
    </location>
</feature>
<feature type="transmembrane region" description="Helical" evidence="7">
    <location>
        <begin position="137"/>
        <end position="160"/>
    </location>
</feature>
<dbReference type="CDD" id="cd06579">
    <property type="entry name" value="TM_PBP1_transp_AraH_like"/>
    <property type="match status" value="1"/>
</dbReference>
<dbReference type="GO" id="GO:0022857">
    <property type="term" value="F:transmembrane transporter activity"/>
    <property type="evidence" value="ECO:0007669"/>
    <property type="project" value="InterPro"/>
</dbReference>
<evidence type="ECO:0000256" key="2">
    <source>
        <dbReference type="ARBA" id="ARBA00022475"/>
    </source>
</evidence>
<comment type="subcellular location">
    <subcellularLocation>
        <location evidence="1">Cell membrane</location>
        <topology evidence="1">Multi-pass membrane protein</topology>
    </subcellularLocation>
</comment>
<dbReference type="AlphaFoldDB" id="A0A495XYU6"/>
<proteinExistence type="predicted"/>
<evidence type="ECO:0000256" key="7">
    <source>
        <dbReference type="SAM" id="Phobius"/>
    </source>
</evidence>
<evidence type="ECO:0000313" key="9">
    <source>
        <dbReference type="EMBL" id="RKT76918.1"/>
    </source>
</evidence>
<keyword evidence="8" id="KW-0813">Transport</keyword>
<keyword evidence="10" id="KW-1185">Reference proteome</keyword>
<reference evidence="8 11" key="2">
    <citation type="submission" date="2020-08" db="EMBL/GenBank/DDBJ databases">
        <title>Genomic Encyclopedia of Type Strains, Phase IV (KMG-V): Genome sequencing to study the core and pangenomes of soil and plant-associated prokaryotes.</title>
        <authorList>
            <person name="Whitman W."/>
        </authorList>
    </citation>
    <scope>NUCLEOTIDE SEQUENCE [LARGE SCALE GENOMIC DNA]</scope>
    <source>
        <strain evidence="8 11">B3ACCR2</strain>
    </source>
</reference>
<name>A0A495XYU6_9MICO</name>
<feature type="transmembrane region" description="Helical" evidence="7">
    <location>
        <begin position="59"/>
        <end position="77"/>
    </location>
</feature>
<dbReference type="Proteomes" id="UP000278440">
    <property type="component" value="Unassembled WGS sequence"/>
</dbReference>
<evidence type="ECO:0000256" key="6">
    <source>
        <dbReference type="SAM" id="MobiDB-lite"/>
    </source>
</evidence>
<feature type="transmembrane region" description="Helical" evidence="7">
    <location>
        <begin position="21"/>
        <end position="39"/>
    </location>
</feature>
<evidence type="ECO:0000256" key="1">
    <source>
        <dbReference type="ARBA" id="ARBA00004651"/>
    </source>
</evidence>
<keyword evidence="2" id="KW-1003">Cell membrane</keyword>
<organism evidence="9 10">
    <name type="scientific">Terracoccus luteus</name>
    <dbReference type="NCBI Taxonomy" id="53356"/>
    <lineage>
        <taxon>Bacteria</taxon>
        <taxon>Bacillati</taxon>
        <taxon>Actinomycetota</taxon>
        <taxon>Actinomycetes</taxon>
        <taxon>Micrococcales</taxon>
        <taxon>Intrasporangiaceae</taxon>
        <taxon>Terracoccus</taxon>
    </lineage>
</organism>
<dbReference type="EMBL" id="RBXT01000001">
    <property type="protein sequence ID" value="RKT76918.1"/>
    <property type="molecule type" value="Genomic_DNA"/>
</dbReference>
<dbReference type="Pfam" id="PF02653">
    <property type="entry name" value="BPD_transp_2"/>
    <property type="match status" value="1"/>
</dbReference>
<evidence type="ECO:0000313" key="10">
    <source>
        <dbReference type="Proteomes" id="UP000278440"/>
    </source>
</evidence>
<feature type="transmembrane region" description="Helical" evidence="7">
    <location>
        <begin position="180"/>
        <end position="200"/>
    </location>
</feature>
<comment type="caution">
    <text evidence="9">The sequence shown here is derived from an EMBL/GenBank/DDBJ whole genome shotgun (WGS) entry which is preliminary data.</text>
</comment>
<dbReference type="OrthoDB" id="9808136at2"/>
<evidence type="ECO:0000313" key="8">
    <source>
        <dbReference type="EMBL" id="MBB2986868.1"/>
    </source>
</evidence>
<keyword evidence="8" id="KW-0762">Sugar transport</keyword>
<gene>
    <name evidence="9" type="ORF">DFJ68_0321</name>
    <name evidence="8" type="ORF">FHW14_002033</name>
</gene>
<feature type="transmembrane region" description="Helical" evidence="7">
    <location>
        <begin position="261"/>
        <end position="280"/>
    </location>
</feature>
<dbReference type="EMBL" id="JACHVT010000004">
    <property type="protein sequence ID" value="MBB2986868.1"/>
    <property type="molecule type" value="Genomic_DNA"/>
</dbReference>
<feature type="transmembrane region" description="Helical" evidence="7">
    <location>
        <begin position="230"/>
        <end position="249"/>
    </location>
</feature>
<feature type="transmembrane region" description="Helical" evidence="7">
    <location>
        <begin position="84"/>
        <end position="104"/>
    </location>
</feature>
<accession>A0A495XYU6</accession>
<reference evidence="9 10" key="1">
    <citation type="submission" date="2018-10" db="EMBL/GenBank/DDBJ databases">
        <title>Sequencing the genomes of 1000 actinobacteria strains.</title>
        <authorList>
            <person name="Klenk H.-P."/>
        </authorList>
    </citation>
    <scope>NUCLEOTIDE SEQUENCE [LARGE SCALE GENOMIC DNA]</scope>
    <source>
        <strain evidence="9 10">DSM 44267</strain>
    </source>
</reference>
<keyword evidence="5 7" id="KW-0472">Membrane</keyword>
<feature type="transmembrane region" description="Helical" evidence="7">
    <location>
        <begin position="287"/>
        <end position="307"/>
    </location>
</feature>
<dbReference type="PANTHER" id="PTHR32196">
    <property type="entry name" value="ABC TRANSPORTER PERMEASE PROTEIN YPHD-RELATED-RELATED"/>
    <property type="match status" value="1"/>
</dbReference>
<keyword evidence="4 7" id="KW-1133">Transmembrane helix</keyword>
<dbReference type="RefSeq" id="WP_121030479.1">
    <property type="nucleotide sequence ID" value="NZ_JACHVT010000004.1"/>
</dbReference>
<dbReference type="Proteomes" id="UP000590811">
    <property type="component" value="Unassembled WGS sequence"/>
</dbReference>